<accession>A0A0E9Q0D8</accession>
<dbReference type="AlphaFoldDB" id="A0A0E9Q0D8"/>
<proteinExistence type="predicted"/>
<dbReference type="EMBL" id="GBXM01098241">
    <property type="protein sequence ID" value="JAH10336.1"/>
    <property type="molecule type" value="Transcribed_RNA"/>
</dbReference>
<dbReference type="EMBL" id="GBXM01089636">
    <property type="protein sequence ID" value="JAH18941.1"/>
    <property type="molecule type" value="Transcribed_RNA"/>
</dbReference>
<reference evidence="1" key="1">
    <citation type="submission" date="2014-11" db="EMBL/GenBank/DDBJ databases">
        <authorList>
            <person name="Amaro Gonzalez C."/>
        </authorList>
    </citation>
    <scope>NUCLEOTIDE SEQUENCE</scope>
</reference>
<name>A0A0E9Q0D8_ANGAN</name>
<dbReference type="EMBL" id="GBXM01089830">
    <property type="protein sequence ID" value="JAH18747.1"/>
    <property type="molecule type" value="Transcribed_RNA"/>
</dbReference>
<sequence>MHSGDTCIWIADIRIFNLDLFGLLTAYDRAIICGQLKLSLGIRKTFC</sequence>
<reference evidence="1" key="2">
    <citation type="journal article" date="2015" name="Fish Shellfish Immunol.">
        <title>Early steps in the European eel (Anguilla anguilla)-Vibrio vulnificus interaction in the gills: Role of the RtxA13 toxin.</title>
        <authorList>
            <person name="Callol A."/>
            <person name="Pajuelo D."/>
            <person name="Ebbesson L."/>
            <person name="Teles M."/>
            <person name="MacKenzie S."/>
            <person name="Amaro C."/>
        </authorList>
    </citation>
    <scope>NUCLEOTIDE SEQUENCE</scope>
</reference>
<evidence type="ECO:0000313" key="1">
    <source>
        <dbReference type="EMBL" id="JAH10336.1"/>
    </source>
</evidence>
<protein>
    <submittedName>
        <fullName evidence="1">Uncharacterized protein</fullName>
    </submittedName>
</protein>
<organism evidence="1">
    <name type="scientific">Anguilla anguilla</name>
    <name type="common">European freshwater eel</name>
    <name type="synonym">Muraena anguilla</name>
    <dbReference type="NCBI Taxonomy" id="7936"/>
    <lineage>
        <taxon>Eukaryota</taxon>
        <taxon>Metazoa</taxon>
        <taxon>Chordata</taxon>
        <taxon>Craniata</taxon>
        <taxon>Vertebrata</taxon>
        <taxon>Euteleostomi</taxon>
        <taxon>Actinopterygii</taxon>
        <taxon>Neopterygii</taxon>
        <taxon>Teleostei</taxon>
        <taxon>Anguilliformes</taxon>
        <taxon>Anguillidae</taxon>
        <taxon>Anguilla</taxon>
    </lineage>
</organism>